<sequence>MNLFNLDRFRFEKRTNVEGQNAASSDSSEDQKEPIDFNTVRKNSTSEVHAASVGGEDDDDRTSGPTSPASDVTEETDDSSVPETPEAKRTMQSKYFKYKKEVIELSSESEDEEVQRKAKNTKRSSVSRRDVIIM</sequence>
<evidence type="ECO:0000256" key="1">
    <source>
        <dbReference type="SAM" id="MobiDB-lite"/>
    </source>
</evidence>
<feature type="compositionally biased region" description="Polar residues" evidence="1">
    <location>
        <begin position="17"/>
        <end position="26"/>
    </location>
</feature>
<feature type="compositionally biased region" description="Basic residues" evidence="1">
    <location>
        <begin position="117"/>
        <end position="126"/>
    </location>
</feature>
<reference evidence="2" key="1">
    <citation type="submission" date="2017-07" db="EMBL/GenBank/DDBJ databases">
        <authorList>
            <person name="Mikheyev A."/>
            <person name="Grau M."/>
        </authorList>
    </citation>
    <scope>NUCLEOTIDE SEQUENCE</scope>
    <source>
        <tissue evidence="2">Venom_gland</tissue>
    </source>
</reference>
<reference evidence="2" key="2">
    <citation type="submission" date="2017-11" db="EMBL/GenBank/DDBJ databases">
        <title>Coralsnake Venomics: Analyses of Venom Gland Transcriptomes and Proteomes of Six Brazilian Taxa.</title>
        <authorList>
            <person name="Aird S.D."/>
            <person name="Jorge da Silva N."/>
            <person name="Qiu L."/>
            <person name="Villar-Briones A."/>
            <person name="Aparecida-Saddi V."/>
            <person name="Campos-Telles M.P."/>
            <person name="Grau M."/>
            <person name="Mikheyev A.S."/>
        </authorList>
    </citation>
    <scope>NUCLEOTIDE SEQUENCE</scope>
    <source>
        <tissue evidence="2">Venom_gland</tissue>
    </source>
</reference>
<dbReference type="AlphaFoldDB" id="A0A2D4IGC3"/>
<dbReference type="EMBL" id="IACK01092276">
    <property type="protein sequence ID" value="LAA83290.1"/>
    <property type="molecule type" value="Transcribed_RNA"/>
</dbReference>
<accession>A0A2D4IGC3</accession>
<feature type="region of interest" description="Disordered" evidence="1">
    <location>
        <begin position="1"/>
        <end position="134"/>
    </location>
</feature>
<protein>
    <submittedName>
        <fullName evidence="2">Uncharacterized protein</fullName>
    </submittedName>
</protein>
<name>A0A2D4IGC3_MICLE</name>
<feature type="compositionally biased region" description="Basic and acidic residues" evidence="1">
    <location>
        <begin position="7"/>
        <end position="16"/>
    </location>
</feature>
<evidence type="ECO:0000313" key="2">
    <source>
        <dbReference type="EMBL" id="LAA83290.1"/>
    </source>
</evidence>
<proteinExistence type="predicted"/>
<organism evidence="2">
    <name type="scientific">Micrurus lemniscatus lemniscatus</name>
    <dbReference type="NCBI Taxonomy" id="129467"/>
    <lineage>
        <taxon>Eukaryota</taxon>
        <taxon>Metazoa</taxon>
        <taxon>Chordata</taxon>
        <taxon>Craniata</taxon>
        <taxon>Vertebrata</taxon>
        <taxon>Euteleostomi</taxon>
        <taxon>Lepidosauria</taxon>
        <taxon>Squamata</taxon>
        <taxon>Bifurcata</taxon>
        <taxon>Unidentata</taxon>
        <taxon>Episquamata</taxon>
        <taxon>Toxicofera</taxon>
        <taxon>Serpentes</taxon>
        <taxon>Colubroidea</taxon>
        <taxon>Elapidae</taxon>
        <taxon>Elapinae</taxon>
        <taxon>Micrurus</taxon>
    </lineage>
</organism>